<dbReference type="Gene3D" id="3.30.70.1010">
    <property type="entry name" value="Translation elongation factor EF1B, gamma chain, conserved domain"/>
    <property type="match status" value="1"/>
</dbReference>
<organism evidence="8 9">
    <name type="scientific">Microbotryum intermedium</name>
    <dbReference type="NCBI Taxonomy" id="269621"/>
    <lineage>
        <taxon>Eukaryota</taxon>
        <taxon>Fungi</taxon>
        <taxon>Dikarya</taxon>
        <taxon>Basidiomycota</taxon>
        <taxon>Pucciniomycotina</taxon>
        <taxon>Microbotryomycetes</taxon>
        <taxon>Microbotryales</taxon>
        <taxon>Microbotryaceae</taxon>
        <taxon>Microbotryum</taxon>
    </lineage>
</organism>
<evidence type="ECO:0000259" key="5">
    <source>
        <dbReference type="PROSITE" id="PS50040"/>
    </source>
</evidence>
<dbReference type="EMBL" id="FMSP01000019">
    <property type="protein sequence ID" value="SCV73835.1"/>
    <property type="molecule type" value="Genomic_DNA"/>
</dbReference>
<keyword evidence="2 3" id="KW-0648">Protein biosynthesis</keyword>
<dbReference type="InterPro" id="IPR004046">
    <property type="entry name" value="GST_C"/>
</dbReference>
<name>A0A238FKZ8_9BASI</name>
<accession>A0A238FKZ8</accession>
<reference evidence="9" key="1">
    <citation type="submission" date="2016-09" db="EMBL/GenBank/DDBJ databases">
        <authorList>
            <person name="Jeantristanb JTB J.-T."/>
            <person name="Ricardo R."/>
        </authorList>
    </citation>
    <scope>NUCLEOTIDE SEQUENCE [LARGE SCALE GENOMIC DNA]</scope>
</reference>
<proteinExistence type="predicted"/>
<evidence type="ECO:0000313" key="9">
    <source>
        <dbReference type="Proteomes" id="UP000198372"/>
    </source>
</evidence>
<dbReference type="Pfam" id="PF00043">
    <property type="entry name" value="GST_C"/>
    <property type="match status" value="1"/>
</dbReference>
<dbReference type="GO" id="GO:0003746">
    <property type="term" value="F:translation elongation factor activity"/>
    <property type="evidence" value="ECO:0007669"/>
    <property type="project" value="UniProtKB-UniRule"/>
</dbReference>
<dbReference type="InterPro" id="IPR036282">
    <property type="entry name" value="Glutathione-S-Trfase_C_sf"/>
</dbReference>
<feature type="compositionally biased region" description="Low complexity" evidence="4">
    <location>
        <begin position="234"/>
        <end position="252"/>
    </location>
</feature>
<dbReference type="FunFam" id="1.20.1050.10:FF:000006">
    <property type="entry name" value="Elongation factor 1 gamma"/>
    <property type="match status" value="1"/>
</dbReference>
<dbReference type="InterPro" id="IPR001662">
    <property type="entry name" value="EF1B_G_C"/>
</dbReference>
<keyword evidence="9" id="KW-1185">Reference proteome</keyword>
<dbReference type="InterPro" id="IPR036433">
    <property type="entry name" value="EF1B_G_C_sf"/>
</dbReference>
<dbReference type="InterPro" id="IPR050802">
    <property type="entry name" value="EF-GSTs"/>
</dbReference>
<dbReference type="Proteomes" id="UP000198372">
    <property type="component" value="Unassembled WGS sequence"/>
</dbReference>
<dbReference type="GO" id="GO:0005634">
    <property type="term" value="C:nucleus"/>
    <property type="evidence" value="ECO:0007669"/>
    <property type="project" value="TreeGrafter"/>
</dbReference>
<feature type="region of interest" description="Disordered" evidence="4">
    <location>
        <begin position="230"/>
        <end position="271"/>
    </location>
</feature>
<dbReference type="PROSITE" id="PS50404">
    <property type="entry name" value="GST_NTER"/>
    <property type="match status" value="1"/>
</dbReference>
<dbReference type="SMART" id="SM01183">
    <property type="entry name" value="EF1G"/>
    <property type="match status" value="1"/>
</dbReference>
<dbReference type="PANTHER" id="PTHR43986">
    <property type="entry name" value="ELONGATION FACTOR 1-GAMMA"/>
    <property type="match status" value="1"/>
</dbReference>
<dbReference type="InterPro" id="IPR036249">
    <property type="entry name" value="Thioredoxin-like_sf"/>
</dbReference>
<dbReference type="Pfam" id="PF00647">
    <property type="entry name" value="EF1G"/>
    <property type="match status" value="1"/>
</dbReference>
<evidence type="ECO:0000256" key="3">
    <source>
        <dbReference type="PROSITE-ProRule" id="PRU00519"/>
    </source>
</evidence>
<dbReference type="OrthoDB" id="249703at2759"/>
<gene>
    <name evidence="8" type="ORF">BQ2448_6265</name>
</gene>
<dbReference type="SFLD" id="SFLDS00019">
    <property type="entry name" value="Glutathione_Transferase_(cytos"/>
    <property type="match status" value="1"/>
</dbReference>
<evidence type="ECO:0000256" key="1">
    <source>
        <dbReference type="ARBA" id="ARBA00022768"/>
    </source>
</evidence>
<dbReference type="Gene3D" id="3.40.30.10">
    <property type="entry name" value="Glutaredoxin"/>
    <property type="match status" value="1"/>
</dbReference>
<dbReference type="FunFam" id="3.30.70.1010:FF:000001">
    <property type="entry name" value="Elongation factor 1-gamma 1"/>
    <property type="match status" value="1"/>
</dbReference>
<evidence type="ECO:0000256" key="4">
    <source>
        <dbReference type="SAM" id="MobiDB-lite"/>
    </source>
</evidence>
<evidence type="ECO:0000256" key="2">
    <source>
        <dbReference type="ARBA" id="ARBA00022917"/>
    </source>
</evidence>
<sequence length="423" mass="46613">MVCAAKGGRIGRAEASFPGNTRSNVVLATAEYEGIDLDFVDVHPFAEGGVDAAYKAKFPMGLVPGLEVGDLLLSETIAISTYLASQSNKANLLGSTKEETALVYQWASWANQEFLPKLGAWFAPLSGLAPYNKKAVDDAKVVAHARGDFLEKALADKTFLASERITLADIFVTSVLIRGFEKVLDAEYRAARPNTMRFFNTVVHQPAFQAVLKGEPTLCDKAIQYTPPKKEAKPAAAAAAAPAPKAKAAPKPTNDDEDEPSAPAEPKAKHPCELLGPAKSFPLDEWKRQYSNNDTPVAFEWLEKNFDAQEYSLWKCEFKYPDELTQVFMSSNLITGFHSRLEGSRKYVFGSTGVYGTNNNSKIVGVYLIRGSNYKDVFDVAPDYESYDFTPLDLKNDRDFILGCWAWTNTYEGLEYADGKVMK</sequence>
<protein>
    <submittedName>
        <fullName evidence="8">BQ2448_6265 protein</fullName>
    </submittedName>
</protein>
<dbReference type="SUPFAM" id="SSF47616">
    <property type="entry name" value="GST C-terminal domain-like"/>
    <property type="match status" value="1"/>
</dbReference>
<keyword evidence="1 3" id="KW-0251">Elongation factor</keyword>
<dbReference type="PROSITE" id="PS50405">
    <property type="entry name" value="GST_CTER"/>
    <property type="match status" value="1"/>
</dbReference>
<dbReference type="Gene3D" id="1.20.1050.10">
    <property type="match status" value="1"/>
</dbReference>
<dbReference type="InterPro" id="IPR004045">
    <property type="entry name" value="Glutathione_S-Trfase_N"/>
</dbReference>
<dbReference type="PROSITE" id="PS50040">
    <property type="entry name" value="EF1G_C"/>
    <property type="match status" value="1"/>
</dbReference>
<dbReference type="InterPro" id="IPR010987">
    <property type="entry name" value="Glutathione-S-Trfase_C-like"/>
</dbReference>
<evidence type="ECO:0000259" key="7">
    <source>
        <dbReference type="PROSITE" id="PS50405"/>
    </source>
</evidence>
<evidence type="ECO:0000313" key="8">
    <source>
        <dbReference type="EMBL" id="SCV73835.1"/>
    </source>
</evidence>
<dbReference type="InterPro" id="IPR040079">
    <property type="entry name" value="Glutathione_S-Trfase"/>
</dbReference>
<dbReference type="STRING" id="269621.A0A238FKZ8"/>
<dbReference type="GO" id="GO:0005737">
    <property type="term" value="C:cytoplasm"/>
    <property type="evidence" value="ECO:0007669"/>
    <property type="project" value="TreeGrafter"/>
</dbReference>
<evidence type="ECO:0000259" key="6">
    <source>
        <dbReference type="PROSITE" id="PS50404"/>
    </source>
</evidence>
<feature type="domain" description="GST C-terminal" evidence="7">
    <location>
        <begin position="96"/>
        <end position="228"/>
    </location>
</feature>
<dbReference type="SUPFAM" id="SSF89942">
    <property type="entry name" value="eEF1-gamma domain"/>
    <property type="match status" value="1"/>
</dbReference>
<feature type="domain" description="GST N-terminal" evidence="6">
    <location>
        <begin position="10"/>
        <end position="91"/>
    </location>
</feature>
<dbReference type="SUPFAM" id="SSF52833">
    <property type="entry name" value="Thioredoxin-like"/>
    <property type="match status" value="1"/>
</dbReference>
<feature type="domain" description="EF-1-gamma C-terminal" evidence="5">
    <location>
        <begin position="268"/>
        <end position="423"/>
    </location>
</feature>
<dbReference type="PANTHER" id="PTHR43986:SF1">
    <property type="entry name" value="ELONGATION FACTOR 1-GAMMA"/>
    <property type="match status" value="1"/>
</dbReference>
<dbReference type="CDD" id="cd03181">
    <property type="entry name" value="GST_C_EF1Bgamma_like"/>
    <property type="match status" value="1"/>
</dbReference>
<dbReference type="Pfam" id="PF02798">
    <property type="entry name" value="GST_N"/>
    <property type="match status" value="1"/>
</dbReference>
<dbReference type="AlphaFoldDB" id="A0A238FKZ8"/>